<dbReference type="Proteomes" id="UP001501295">
    <property type="component" value="Unassembled WGS sequence"/>
</dbReference>
<sequence length="300" mass="32067">MSGGTPLGGVGVVTITYSPGRTLDDFVRSLETESFPPREIVVVDNGSVDGAPERVAAAQKHVRLVRSPGNVGYGRAANLGVGQFGPEVSWVLVCNPDTQVTPGAVEALLAAAADHPRAGILGPRILEPDGTVYPSARALPSIRTGVGHAVFSGVWPTNPWTRRYQQRDVSSSSEPTTVGWLSGAFLLLRREAFESIGGFDSDFFMYFEDVDLGRRMTNAGWLNLFVPAAVVVHIGGASTDHVADAMIAAHHRSAYTYIAKTHPGMVWAPIRVAVRLGLAVRARSIVRKSHRALPSSSARH</sequence>
<dbReference type="PANTHER" id="PTHR43179">
    <property type="entry name" value="RHAMNOSYLTRANSFERASE WBBL"/>
    <property type="match status" value="1"/>
</dbReference>
<dbReference type="InterPro" id="IPR001173">
    <property type="entry name" value="Glyco_trans_2-like"/>
</dbReference>
<dbReference type="CDD" id="cd04186">
    <property type="entry name" value="GT_2_like_c"/>
    <property type="match status" value="1"/>
</dbReference>
<evidence type="ECO:0000313" key="2">
    <source>
        <dbReference type="EMBL" id="GAA4686746.1"/>
    </source>
</evidence>
<dbReference type="PANTHER" id="PTHR43179:SF7">
    <property type="entry name" value="RHAMNOSYLTRANSFERASE WBBL"/>
    <property type="match status" value="1"/>
</dbReference>
<reference evidence="3" key="1">
    <citation type="journal article" date="2019" name="Int. J. Syst. Evol. Microbiol.">
        <title>The Global Catalogue of Microorganisms (GCM) 10K type strain sequencing project: providing services to taxonomists for standard genome sequencing and annotation.</title>
        <authorList>
            <consortium name="The Broad Institute Genomics Platform"/>
            <consortium name="The Broad Institute Genome Sequencing Center for Infectious Disease"/>
            <person name="Wu L."/>
            <person name="Ma J."/>
        </authorList>
    </citation>
    <scope>NUCLEOTIDE SEQUENCE [LARGE SCALE GENOMIC DNA]</scope>
    <source>
        <strain evidence="3">JCM 18956</strain>
    </source>
</reference>
<dbReference type="Gene3D" id="3.90.550.10">
    <property type="entry name" value="Spore Coat Polysaccharide Biosynthesis Protein SpsA, Chain A"/>
    <property type="match status" value="1"/>
</dbReference>
<protein>
    <submittedName>
        <fullName evidence="2">Glycosyltransferase family 2 protein</fullName>
    </submittedName>
</protein>
<accession>A0ABP8WFB4</accession>
<keyword evidence="3" id="KW-1185">Reference proteome</keyword>
<dbReference type="SUPFAM" id="SSF53448">
    <property type="entry name" value="Nucleotide-diphospho-sugar transferases"/>
    <property type="match status" value="1"/>
</dbReference>
<evidence type="ECO:0000313" key="3">
    <source>
        <dbReference type="Proteomes" id="UP001501295"/>
    </source>
</evidence>
<comment type="caution">
    <text evidence="2">The sequence shown here is derived from an EMBL/GenBank/DDBJ whole genome shotgun (WGS) entry which is preliminary data.</text>
</comment>
<dbReference type="RefSeq" id="WP_345377419.1">
    <property type="nucleotide sequence ID" value="NZ_BAABLM010000012.1"/>
</dbReference>
<evidence type="ECO:0000259" key="1">
    <source>
        <dbReference type="Pfam" id="PF00535"/>
    </source>
</evidence>
<dbReference type="InterPro" id="IPR029044">
    <property type="entry name" value="Nucleotide-diphossugar_trans"/>
</dbReference>
<gene>
    <name evidence="2" type="ORF">GCM10025780_36940</name>
</gene>
<dbReference type="Pfam" id="PF00535">
    <property type="entry name" value="Glycos_transf_2"/>
    <property type="match status" value="1"/>
</dbReference>
<feature type="domain" description="Glycosyltransferase 2-like" evidence="1">
    <location>
        <begin position="12"/>
        <end position="195"/>
    </location>
</feature>
<organism evidence="2 3">
    <name type="scientific">Frondihabitans cladoniiphilus</name>
    <dbReference type="NCBI Taxonomy" id="715785"/>
    <lineage>
        <taxon>Bacteria</taxon>
        <taxon>Bacillati</taxon>
        <taxon>Actinomycetota</taxon>
        <taxon>Actinomycetes</taxon>
        <taxon>Micrococcales</taxon>
        <taxon>Microbacteriaceae</taxon>
        <taxon>Frondihabitans</taxon>
    </lineage>
</organism>
<name>A0ABP8WFB4_9MICO</name>
<proteinExistence type="predicted"/>
<dbReference type="EMBL" id="BAABLM010000012">
    <property type="protein sequence ID" value="GAA4686746.1"/>
    <property type="molecule type" value="Genomic_DNA"/>
</dbReference>